<keyword evidence="3" id="KW-1185">Reference proteome</keyword>
<evidence type="ECO:0000313" key="1">
    <source>
        <dbReference type="EMBL" id="GFY68408.1"/>
    </source>
</evidence>
<evidence type="ECO:0000313" key="3">
    <source>
        <dbReference type="Proteomes" id="UP000886998"/>
    </source>
</evidence>
<dbReference type="EMBL" id="BMAV01017051">
    <property type="protein sequence ID" value="GFY68414.1"/>
    <property type="molecule type" value="Genomic_DNA"/>
</dbReference>
<evidence type="ECO:0000313" key="2">
    <source>
        <dbReference type="EMBL" id="GFY68414.1"/>
    </source>
</evidence>
<sequence length="161" mass="17261">MRGLEGTEPAGCAEAFRPTFPDVRGQAKHIILGNRETQTSPGHPCHTARNRSDLIYATSAINFNGRSVTGLTPLSRCPVKGLSVCSRMSHAHPRPRPALVCRGPIEGSEGRSCCAEARPTFPDVRGQVEDIILGNRETQTSLSGHLTQPETGATLIYATSN</sequence>
<protein>
    <submittedName>
        <fullName evidence="1">Uncharacterized protein</fullName>
    </submittedName>
</protein>
<dbReference type="Proteomes" id="UP000886998">
    <property type="component" value="Unassembled WGS sequence"/>
</dbReference>
<name>A0A8X6Y9Y7_9ARAC</name>
<dbReference type="EMBL" id="BMAV01017051">
    <property type="protein sequence ID" value="GFY68408.1"/>
    <property type="molecule type" value="Genomic_DNA"/>
</dbReference>
<proteinExistence type="predicted"/>
<accession>A0A8X6Y9Y7</accession>
<organism evidence="1 3">
    <name type="scientific">Trichonephila inaurata madagascariensis</name>
    <dbReference type="NCBI Taxonomy" id="2747483"/>
    <lineage>
        <taxon>Eukaryota</taxon>
        <taxon>Metazoa</taxon>
        <taxon>Ecdysozoa</taxon>
        <taxon>Arthropoda</taxon>
        <taxon>Chelicerata</taxon>
        <taxon>Arachnida</taxon>
        <taxon>Araneae</taxon>
        <taxon>Araneomorphae</taxon>
        <taxon>Entelegynae</taxon>
        <taxon>Araneoidea</taxon>
        <taxon>Nephilidae</taxon>
        <taxon>Trichonephila</taxon>
        <taxon>Trichonephila inaurata</taxon>
    </lineage>
</organism>
<gene>
    <name evidence="1" type="ORF">TNIN_70531</name>
    <name evidence="2" type="ORF">TNIN_70591</name>
</gene>
<dbReference type="AlphaFoldDB" id="A0A8X6Y9Y7"/>
<reference evidence="1" key="1">
    <citation type="submission" date="2020-08" db="EMBL/GenBank/DDBJ databases">
        <title>Multicomponent nature underlies the extraordinary mechanical properties of spider dragline silk.</title>
        <authorList>
            <person name="Kono N."/>
            <person name="Nakamura H."/>
            <person name="Mori M."/>
            <person name="Yoshida Y."/>
            <person name="Ohtoshi R."/>
            <person name="Malay A.D."/>
            <person name="Moran D.A.P."/>
            <person name="Tomita M."/>
            <person name="Numata K."/>
            <person name="Arakawa K."/>
        </authorList>
    </citation>
    <scope>NUCLEOTIDE SEQUENCE</scope>
</reference>
<comment type="caution">
    <text evidence="1">The sequence shown here is derived from an EMBL/GenBank/DDBJ whole genome shotgun (WGS) entry which is preliminary data.</text>
</comment>